<evidence type="ECO:0000313" key="2">
    <source>
        <dbReference type="EMBL" id="CAH1266948.1"/>
    </source>
</evidence>
<feature type="compositionally biased region" description="Pro residues" evidence="1">
    <location>
        <begin position="234"/>
        <end position="248"/>
    </location>
</feature>
<feature type="compositionally biased region" description="Low complexity" evidence="1">
    <location>
        <begin position="264"/>
        <end position="280"/>
    </location>
</feature>
<dbReference type="AlphaFoldDB" id="A0A8K0A0G6"/>
<feature type="compositionally biased region" description="Polar residues" evidence="1">
    <location>
        <begin position="149"/>
        <end position="167"/>
    </location>
</feature>
<protein>
    <submittedName>
        <fullName evidence="2">Hypp3639 protein</fullName>
    </submittedName>
</protein>
<sequence>MTISLQDAAADSESDRKVKSHRRGVGSLEYAAVDAHRILVDRVGTGGKGEKRAMGNYRSWKLVDELLGSREETWLLKSRAEVSRDSASRAGSGQRYWESPHATVVAHRGPADIAGEASRPHEAADFALWERGTSGELKTERSLLEKELQNINRTGLSSSQRPGVTRSSDSRRSPMLPSPPTSAGKLRRTPPAGSGVRSGPMRAIHNITADLPSDDLRRQRPSTSSSVSTSPHSTPSPPPSSTTPPARPSLPSRPRHSTPPQVPGRPSLRRPLSPSTAPRLLRYHVVETPGVLPTLPSPPSSAKPTGARNPRLRKVVVAKDGGSSQHEKSTTTQGRSNKGRREQLGVTSKDGQSE</sequence>
<organism evidence="2 3">
    <name type="scientific">Branchiostoma lanceolatum</name>
    <name type="common">Common lancelet</name>
    <name type="synonym">Amphioxus lanceolatum</name>
    <dbReference type="NCBI Taxonomy" id="7740"/>
    <lineage>
        <taxon>Eukaryota</taxon>
        <taxon>Metazoa</taxon>
        <taxon>Chordata</taxon>
        <taxon>Cephalochordata</taxon>
        <taxon>Leptocardii</taxon>
        <taxon>Amphioxiformes</taxon>
        <taxon>Branchiostomatidae</taxon>
        <taxon>Branchiostoma</taxon>
    </lineage>
</organism>
<feature type="compositionally biased region" description="Polar residues" evidence="1">
    <location>
        <begin position="345"/>
        <end position="354"/>
    </location>
</feature>
<feature type="compositionally biased region" description="Low complexity" evidence="1">
    <location>
        <begin position="221"/>
        <end position="233"/>
    </location>
</feature>
<dbReference type="Proteomes" id="UP000838412">
    <property type="component" value="Chromosome 6"/>
</dbReference>
<proteinExistence type="predicted"/>
<reference evidence="2" key="1">
    <citation type="submission" date="2022-01" db="EMBL/GenBank/DDBJ databases">
        <authorList>
            <person name="Braso-Vives M."/>
        </authorList>
    </citation>
    <scope>NUCLEOTIDE SEQUENCE</scope>
</reference>
<dbReference type="EMBL" id="OV696691">
    <property type="protein sequence ID" value="CAH1266948.1"/>
    <property type="molecule type" value="Genomic_DNA"/>
</dbReference>
<dbReference type="OrthoDB" id="10647039at2759"/>
<keyword evidence="3" id="KW-1185">Reference proteome</keyword>
<feature type="region of interest" description="Disordered" evidence="1">
    <location>
        <begin position="149"/>
        <end position="354"/>
    </location>
</feature>
<gene>
    <name evidence="2" type="primary">Hypp3639</name>
    <name evidence="2" type="ORF">BLAG_LOCUS20454</name>
</gene>
<name>A0A8K0A0G6_BRALA</name>
<feature type="region of interest" description="Disordered" evidence="1">
    <location>
        <begin position="1"/>
        <end position="23"/>
    </location>
</feature>
<accession>A0A8K0A0G6</accession>
<evidence type="ECO:0000256" key="1">
    <source>
        <dbReference type="SAM" id="MobiDB-lite"/>
    </source>
</evidence>
<evidence type="ECO:0000313" key="3">
    <source>
        <dbReference type="Proteomes" id="UP000838412"/>
    </source>
</evidence>